<accession>A0A165GQU6</accession>
<name>A0A165GQU6_EXIGL</name>
<dbReference type="AlphaFoldDB" id="A0A165GQU6"/>
<dbReference type="InParanoid" id="A0A165GQU6"/>
<gene>
    <name evidence="2" type="ORF">EXIGLDRAFT_109958</name>
</gene>
<sequence>MEAGRRRRARRLQVVRAGSICHHLAAAAVTAHPVRTRHRAVLPQAHQLPRRTLNVPCLSICAYRKCCSYAPPQGPPPSSGYGGQYRPPPGPPGGGYGSPSPGYPGAPSPSGYGAYVAQPIITTRYSNEVQYSVSPSTSTSYVVYDNARK</sequence>
<evidence type="ECO:0000313" key="2">
    <source>
        <dbReference type="EMBL" id="KZV90871.1"/>
    </source>
</evidence>
<evidence type="ECO:0000256" key="1">
    <source>
        <dbReference type="SAM" id="MobiDB-lite"/>
    </source>
</evidence>
<dbReference type="Proteomes" id="UP000077266">
    <property type="component" value="Unassembled WGS sequence"/>
</dbReference>
<feature type="region of interest" description="Disordered" evidence="1">
    <location>
        <begin position="76"/>
        <end position="108"/>
    </location>
</feature>
<organism evidence="2 3">
    <name type="scientific">Exidia glandulosa HHB12029</name>
    <dbReference type="NCBI Taxonomy" id="1314781"/>
    <lineage>
        <taxon>Eukaryota</taxon>
        <taxon>Fungi</taxon>
        <taxon>Dikarya</taxon>
        <taxon>Basidiomycota</taxon>
        <taxon>Agaricomycotina</taxon>
        <taxon>Agaricomycetes</taxon>
        <taxon>Auriculariales</taxon>
        <taxon>Exidiaceae</taxon>
        <taxon>Exidia</taxon>
    </lineage>
</organism>
<reference evidence="2 3" key="1">
    <citation type="journal article" date="2016" name="Mol. Biol. Evol.">
        <title>Comparative Genomics of Early-Diverging Mushroom-Forming Fungi Provides Insights into the Origins of Lignocellulose Decay Capabilities.</title>
        <authorList>
            <person name="Nagy L.G."/>
            <person name="Riley R."/>
            <person name="Tritt A."/>
            <person name="Adam C."/>
            <person name="Daum C."/>
            <person name="Floudas D."/>
            <person name="Sun H."/>
            <person name="Yadav J.S."/>
            <person name="Pangilinan J."/>
            <person name="Larsson K.H."/>
            <person name="Matsuura K."/>
            <person name="Barry K."/>
            <person name="Labutti K."/>
            <person name="Kuo R."/>
            <person name="Ohm R.A."/>
            <person name="Bhattacharya S.S."/>
            <person name="Shirouzu T."/>
            <person name="Yoshinaga Y."/>
            <person name="Martin F.M."/>
            <person name="Grigoriev I.V."/>
            <person name="Hibbett D.S."/>
        </authorList>
    </citation>
    <scope>NUCLEOTIDE SEQUENCE [LARGE SCALE GENOMIC DNA]</scope>
    <source>
        <strain evidence="2 3">HHB12029</strain>
    </source>
</reference>
<dbReference type="EMBL" id="KV426039">
    <property type="protein sequence ID" value="KZV90871.1"/>
    <property type="molecule type" value="Genomic_DNA"/>
</dbReference>
<evidence type="ECO:0000313" key="3">
    <source>
        <dbReference type="Proteomes" id="UP000077266"/>
    </source>
</evidence>
<keyword evidence="3" id="KW-1185">Reference proteome</keyword>
<protein>
    <submittedName>
        <fullName evidence="2">Uncharacterized protein</fullName>
    </submittedName>
</protein>
<proteinExistence type="predicted"/>